<dbReference type="GO" id="GO:0006351">
    <property type="term" value="P:DNA-templated transcription"/>
    <property type="evidence" value="ECO:0007669"/>
    <property type="project" value="InterPro"/>
</dbReference>
<comment type="caution">
    <text evidence="5">The sequence shown here is derived from an EMBL/GenBank/DDBJ whole genome shotgun (WGS) entry which is preliminary data.</text>
</comment>
<dbReference type="GO" id="GO:0000435">
    <property type="term" value="P:positive regulation of transcription from RNA polymerase II promoter by galactose"/>
    <property type="evidence" value="ECO:0007669"/>
    <property type="project" value="TreeGrafter"/>
</dbReference>
<evidence type="ECO:0000259" key="4">
    <source>
        <dbReference type="SMART" id="SM00906"/>
    </source>
</evidence>
<evidence type="ECO:0000256" key="1">
    <source>
        <dbReference type="ARBA" id="ARBA00023015"/>
    </source>
</evidence>
<dbReference type="STRING" id="5539.A0A3E2GVJ8"/>
<dbReference type="GO" id="GO:0008270">
    <property type="term" value="F:zinc ion binding"/>
    <property type="evidence" value="ECO:0007669"/>
    <property type="project" value="InterPro"/>
</dbReference>
<gene>
    <name evidence="5" type="ORF">B7463_g11215</name>
</gene>
<reference evidence="5 6" key="1">
    <citation type="submission" date="2018-05" db="EMBL/GenBank/DDBJ databases">
        <title>Draft genome sequence of Scytalidium lignicola DSM 105466, a ubiquitous saprotrophic fungus.</title>
        <authorList>
            <person name="Buettner E."/>
            <person name="Gebauer A.M."/>
            <person name="Hofrichter M."/>
            <person name="Liers C."/>
            <person name="Kellner H."/>
        </authorList>
    </citation>
    <scope>NUCLEOTIDE SEQUENCE [LARGE SCALE GENOMIC DNA]</scope>
    <source>
        <strain evidence="5 6">DSM 105466</strain>
    </source>
</reference>
<dbReference type="PANTHER" id="PTHR47424">
    <property type="entry name" value="REGULATORY PROTEIN GAL4"/>
    <property type="match status" value="1"/>
</dbReference>
<sequence>MPSNPPRIGNDVSQVAAEIHVEPAAPAPRDDITSRMSALGSGTNMRIKRNRYTSLAWEFQSIKELINTLGEQVTSLQKQVKTLSGSHGPQPQRRPGFSTIEADSQREVLCRPSLSNLPPGSQVIQPSAAELPHNRLSFHDPMSTAFDLDVAKSSLETMGITTQAETGMREGPTPLEPTSIDFHQLVPSAIQPLLEAAISSGLARYGLPGPEHMSDDKTKPLKLILAISLVIEGRGQSEMGERIFNTVKASIDAKISQIIGIAARMCVELGLHRRDALARIFPAESDQMVATTLFWTVYGLDYRYSLETGLPFIIRDEDIDPLLPKPDSSYPYLRCMIALNSVCSKVWYSGLGSACATDTKLCDIEYLDYKVLQWFQQIPDELKYSAEDSTNSEQVTRALQRMRVMLHLRGNQMRMLIYRSVLYSAASIMQNRELAEVTLNLAKNTIDVLTRLNDTTDLYQRQPICFNHFLIAAISILLLAVLHAPLEFAGQLHEKFYTALDLLKHLNIKSYVSRQLYRTVRELREVVDKLGLLPRRAESANLPPVTTTNQTRDEMDNVIIYEEIPSWNELRNSSMNGQQISNELTDLFQAATVYEGFRVPESNSDVDRMETTVGQLRSTGEGLSTVLGRGVDVSRMMRDIF</sequence>
<keyword evidence="2" id="KW-0804">Transcription</keyword>
<evidence type="ECO:0000313" key="6">
    <source>
        <dbReference type="Proteomes" id="UP000258309"/>
    </source>
</evidence>
<evidence type="ECO:0000256" key="3">
    <source>
        <dbReference type="ARBA" id="ARBA00023242"/>
    </source>
</evidence>
<dbReference type="OrthoDB" id="3971593at2759"/>
<feature type="non-terminal residue" evidence="5">
    <location>
        <position position="641"/>
    </location>
</feature>
<dbReference type="GO" id="GO:0005634">
    <property type="term" value="C:nucleus"/>
    <property type="evidence" value="ECO:0007669"/>
    <property type="project" value="TreeGrafter"/>
</dbReference>
<evidence type="ECO:0000313" key="5">
    <source>
        <dbReference type="EMBL" id="RFU25120.1"/>
    </source>
</evidence>
<dbReference type="GO" id="GO:0000978">
    <property type="term" value="F:RNA polymerase II cis-regulatory region sequence-specific DNA binding"/>
    <property type="evidence" value="ECO:0007669"/>
    <property type="project" value="TreeGrafter"/>
</dbReference>
<feature type="domain" description="Xylanolytic transcriptional activator regulatory" evidence="4">
    <location>
        <begin position="255"/>
        <end position="330"/>
    </location>
</feature>
<feature type="non-terminal residue" evidence="5">
    <location>
        <position position="1"/>
    </location>
</feature>
<dbReference type="GO" id="GO:0000981">
    <property type="term" value="F:DNA-binding transcription factor activity, RNA polymerase II-specific"/>
    <property type="evidence" value="ECO:0007669"/>
    <property type="project" value="TreeGrafter"/>
</dbReference>
<name>A0A3E2GVJ8_SCYLI</name>
<dbReference type="PANTHER" id="PTHR47424:SF5">
    <property type="entry name" value="ZN(II)2CYS6 TRANSCRIPTION FACTOR (EUROFUNG)"/>
    <property type="match status" value="1"/>
</dbReference>
<dbReference type="SMART" id="SM00906">
    <property type="entry name" value="Fungal_trans"/>
    <property type="match status" value="1"/>
</dbReference>
<evidence type="ECO:0000256" key="2">
    <source>
        <dbReference type="ARBA" id="ARBA00023163"/>
    </source>
</evidence>
<dbReference type="InterPro" id="IPR007219">
    <property type="entry name" value="XnlR_reg_dom"/>
</dbReference>
<dbReference type="AlphaFoldDB" id="A0A3E2GVJ8"/>
<organism evidence="5 6">
    <name type="scientific">Scytalidium lignicola</name>
    <name type="common">Hyphomycete</name>
    <dbReference type="NCBI Taxonomy" id="5539"/>
    <lineage>
        <taxon>Eukaryota</taxon>
        <taxon>Fungi</taxon>
        <taxon>Dikarya</taxon>
        <taxon>Ascomycota</taxon>
        <taxon>Pezizomycotina</taxon>
        <taxon>Leotiomycetes</taxon>
        <taxon>Leotiomycetes incertae sedis</taxon>
        <taxon>Scytalidium</taxon>
    </lineage>
</organism>
<dbReference type="CDD" id="cd12148">
    <property type="entry name" value="fungal_TF_MHR"/>
    <property type="match status" value="1"/>
</dbReference>
<keyword evidence="6" id="KW-1185">Reference proteome</keyword>
<dbReference type="EMBL" id="NCSJ02000361">
    <property type="protein sequence ID" value="RFU25120.1"/>
    <property type="molecule type" value="Genomic_DNA"/>
</dbReference>
<accession>A0A3E2GVJ8</accession>
<dbReference type="Proteomes" id="UP000258309">
    <property type="component" value="Unassembled WGS sequence"/>
</dbReference>
<keyword evidence="1" id="KW-0805">Transcription regulation</keyword>
<keyword evidence="3" id="KW-0539">Nucleus</keyword>
<protein>
    <recommendedName>
        <fullName evidence="4">Xylanolytic transcriptional activator regulatory domain-containing protein</fullName>
    </recommendedName>
</protein>
<dbReference type="Pfam" id="PF04082">
    <property type="entry name" value="Fungal_trans"/>
    <property type="match status" value="1"/>
</dbReference>
<dbReference type="InterPro" id="IPR051127">
    <property type="entry name" value="Fungal_SecMet_Regulators"/>
</dbReference>
<proteinExistence type="predicted"/>